<dbReference type="Proteomes" id="UP001328107">
    <property type="component" value="Unassembled WGS sequence"/>
</dbReference>
<keyword evidence="3" id="KW-1185">Reference proteome</keyword>
<proteinExistence type="predicted"/>
<keyword evidence="1" id="KW-1133">Transmembrane helix</keyword>
<evidence type="ECO:0000256" key="1">
    <source>
        <dbReference type="SAM" id="Phobius"/>
    </source>
</evidence>
<keyword evidence="1" id="KW-0472">Membrane</keyword>
<dbReference type="AlphaFoldDB" id="A0AAN4ZC89"/>
<accession>A0AAN4ZC89</accession>
<feature type="non-terminal residue" evidence="2">
    <location>
        <position position="66"/>
    </location>
</feature>
<protein>
    <submittedName>
        <fullName evidence="2">Uncharacterized protein</fullName>
    </submittedName>
</protein>
<evidence type="ECO:0000313" key="3">
    <source>
        <dbReference type="Proteomes" id="UP001328107"/>
    </source>
</evidence>
<feature type="non-terminal residue" evidence="2">
    <location>
        <position position="1"/>
    </location>
</feature>
<keyword evidence="1" id="KW-0812">Transmembrane</keyword>
<dbReference type="EMBL" id="BTRK01000002">
    <property type="protein sequence ID" value="GMR34335.1"/>
    <property type="molecule type" value="Genomic_DNA"/>
</dbReference>
<organism evidence="2 3">
    <name type="scientific">Pristionchus mayeri</name>
    <dbReference type="NCBI Taxonomy" id="1317129"/>
    <lineage>
        <taxon>Eukaryota</taxon>
        <taxon>Metazoa</taxon>
        <taxon>Ecdysozoa</taxon>
        <taxon>Nematoda</taxon>
        <taxon>Chromadorea</taxon>
        <taxon>Rhabditida</taxon>
        <taxon>Rhabditina</taxon>
        <taxon>Diplogasteromorpha</taxon>
        <taxon>Diplogasteroidea</taxon>
        <taxon>Neodiplogasteridae</taxon>
        <taxon>Pristionchus</taxon>
    </lineage>
</organism>
<feature type="transmembrane region" description="Helical" evidence="1">
    <location>
        <begin position="35"/>
        <end position="54"/>
    </location>
</feature>
<reference evidence="3" key="1">
    <citation type="submission" date="2022-10" db="EMBL/GenBank/DDBJ databases">
        <title>Genome assembly of Pristionchus species.</title>
        <authorList>
            <person name="Yoshida K."/>
            <person name="Sommer R.J."/>
        </authorList>
    </citation>
    <scope>NUCLEOTIDE SEQUENCE [LARGE SCALE GENOMIC DNA]</scope>
    <source>
        <strain evidence="3">RS5460</strain>
    </source>
</reference>
<gene>
    <name evidence="2" type="ORF">PMAYCL1PPCAC_04530</name>
</gene>
<evidence type="ECO:0000313" key="2">
    <source>
        <dbReference type="EMBL" id="GMR34335.1"/>
    </source>
</evidence>
<sequence>FWTEFIEKYLFPTCEDPKEKETLKAGLADLRNRTVAGFFMLNIVFIIVVLVLQLQKDCLHIEWPIG</sequence>
<name>A0AAN4ZC89_9BILA</name>
<comment type="caution">
    <text evidence="2">The sequence shown here is derived from an EMBL/GenBank/DDBJ whole genome shotgun (WGS) entry which is preliminary data.</text>
</comment>